<dbReference type="PANTHER" id="PTHR33052">
    <property type="entry name" value="DUF4228 DOMAIN PROTEIN-RELATED"/>
    <property type="match status" value="1"/>
</dbReference>
<accession>A0A5J9UCQ0</accession>
<evidence type="ECO:0000313" key="1">
    <source>
        <dbReference type="EMBL" id="TVU21244.1"/>
    </source>
</evidence>
<organism evidence="1 2">
    <name type="scientific">Eragrostis curvula</name>
    <name type="common">weeping love grass</name>
    <dbReference type="NCBI Taxonomy" id="38414"/>
    <lineage>
        <taxon>Eukaryota</taxon>
        <taxon>Viridiplantae</taxon>
        <taxon>Streptophyta</taxon>
        <taxon>Embryophyta</taxon>
        <taxon>Tracheophyta</taxon>
        <taxon>Spermatophyta</taxon>
        <taxon>Magnoliopsida</taxon>
        <taxon>Liliopsida</taxon>
        <taxon>Poales</taxon>
        <taxon>Poaceae</taxon>
        <taxon>PACMAD clade</taxon>
        <taxon>Chloridoideae</taxon>
        <taxon>Eragrostideae</taxon>
        <taxon>Eragrostidinae</taxon>
        <taxon>Eragrostis</taxon>
    </lineage>
</organism>
<dbReference type="EMBL" id="RWGY01000026">
    <property type="protein sequence ID" value="TVU21244.1"/>
    <property type="molecule type" value="Genomic_DNA"/>
</dbReference>
<comment type="caution">
    <text evidence="1">The sequence shown here is derived from an EMBL/GenBank/DDBJ whole genome shotgun (WGS) entry which is preliminary data.</text>
</comment>
<dbReference type="Pfam" id="PF14009">
    <property type="entry name" value="PADRE"/>
    <property type="match status" value="1"/>
</dbReference>
<keyword evidence="2" id="KW-1185">Reference proteome</keyword>
<dbReference type="Gramene" id="TVU21244">
    <property type="protein sequence ID" value="TVU21244"/>
    <property type="gene ID" value="EJB05_30869"/>
</dbReference>
<dbReference type="Proteomes" id="UP000324897">
    <property type="component" value="Unassembled WGS sequence"/>
</dbReference>
<feature type="non-terminal residue" evidence="1">
    <location>
        <position position="1"/>
    </location>
</feature>
<gene>
    <name evidence="1" type="ORF">EJB05_30869</name>
</gene>
<dbReference type="InterPro" id="IPR025322">
    <property type="entry name" value="PADRE_dom"/>
</dbReference>
<name>A0A5J9UCQ0_9POAL</name>
<proteinExistence type="predicted"/>
<dbReference type="AlphaFoldDB" id="A0A5J9UCQ0"/>
<reference evidence="1 2" key="1">
    <citation type="journal article" date="2019" name="Sci. Rep.">
        <title>A high-quality genome of Eragrostis curvula grass provides insights into Poaceae evolution and supports new strategies to enhance forage quality.</title>
        <authorList>
            <person name="Carballo J."/>
            <person name="Santos B.A.C.M."/>
            <person name="Zappacosta D."/>
            <person name="Garbus I."/>
            <person name="Selva J.P."/>
            <person name="Gallo C.A."/>
            <person name="Diaz A."/>
            <person name="Albertini E."/>
            <person name="Caccamo M."/>
            <person name="Echenique V."/>
        </authorList>
    </citation>
    <scope>NUCLEOTIDE SEQUENCE [LARGE SCALE GENOMIC DNA]</scope>
    <source>
        <strain evidence="2">cv. Victoria</strain>
        <tissue evidence="1">Leaf</tissue>
    </source>
</reference>
<evidence type="ECO:0000313" key="2">
    <source>
        <dbReference type="Proteomes" id="UP000324897"/>
    </source>
</evidence>
<sequence length="166" mass="17518">MGNLVSQCVAVGTTAGARPLVIGPDGSRSWPEDRTGVAELMIDAPGHVVARAADVARERRVRAMAADDLLRAGEAYLLVPAARAGARLGDREVEAIGRLVSRKKKSSRKGKTGGGKRVFPAANADEEEVVEGKGVVVAVGCDPKRAQVHGLGTRQWRPVLDTIYEA</sequence>
<protein>
    <submittedName>
        <fullName evidence="1">Uncharacterized protein</fullName>
    </submittedName>
</protein>
<dbReference type="OrthoDB" id="777898at2759"/>